<keyword evidence="1" id="KW-0614">Plasmid</keyword>
<protein>
    <submittedName>
        <fullName evidence="1">CapA family protein</fullName>
    </submittedName>
</protein>
<geneLocation type="plasmid" evidence="1 2">
    <name>p_unnamed3</name>
</geneLocation>
<proteinExistence type="predicted"/>
<evidence type="ECO:0000313" key="2">
    <source>
        <dbReference type="Proteomes" id="UP001061991"/>
    </source>
</evidence>
<organism evidence="1 2">
    <name type="scientific">Phyllobacterium zundukense</name>
    <dbReference type="NCBI Taxonomy" id="1867719"/>
    <lineage>
        <taxon>Bacteria</taxon>
        <taxon>Pseudomonadati</taxon>
        <taxon>Pseudomonadota</taxon>
        <taxon>Alphaproteobacteria</taxon>
        <taxon>Hyphomicrobiales</taxon>
        <taxon>Phyllobacteriaceae</taxon>
        <taxon>Phyllobacterium</taxon>
    </lineage>
</organism>
<gene>
    <name evidence="1" type="ORF">N8E88_02035</name>
</gene>
<dbReference type="Proteomes" id="UP001061991">
    <property type="component" value="Plasmid p_unnamed3"/>
</dbReference>
<accession>A0ACD4CVM0</accession>
<dbReference type="EMBL" id="CP104970">
    <property type="protein sequence ID" value="UXN57624.1"/>
    <property type="molecule type" value="Genomic_DNA"/>
</dbReference>
<sequence length="490" mass="53205">MNSCLQRLTPQSLWNSLCAVDNANEAMNNMEERNIVDQSAANSVSRQEASKYDSIGSVSTNVADGFTLVAVGDLIVSRAITKNNHPGFGEVAELLQGVDVTFGNLETNIFDSRYFTGSPQAEYGGAYHVSLPVVGPALKAMGFNIVSYANNHTFDWGVEGMRETCRALDQNEIIHAGVGENLSQAGAARFVESPRGRVALVSFATTFTPMSRACDPAGEAPGRPGLNALRLARSVVVAPHMLVSLREIRDSLPNYVGDHAEDDLVELAGVTYKAGGQAGYSYEPHSGDVAHILRNLRRGKQFSDFCIATNHGHEPGNWSQEPADYERAFAHSLIDAGADAYIVHGPHQLRGIEIYKGRPIFYSLGNFMMDDLRTPVGADMFDAYGKDERADTDAEVTVAEMASGYTTAPGFKDPVFYESIVTSSRFEGNRLVELQLHPIELGHSKRFANRGIPCLAPPAKAKSILERLQKLSAPFGTEISIEDDVGIIRC</sequence>
<name>A0ACD4CVM0_9HYPH</name>
<reference evidence="1" key="1">
    <citation type="submission" date="2022-09" db="EMBL/GenBank/DDBJ databases">
        <title>Interaction between co-microsymbionts with complementary sets of symbiotic genes in legume-rhizobium systems.</title>
        <authorList>
            <person name="Safronova V."/>
            <person name="Sazanova A."/>
            <person name="Afonin A."/>
            <person name="Chirak E."/>
        </authorList>
    </citation>
    <scope>NUCLEOTIDE SEQUENCE</scope>
    <source>
        <strain evidence="1">A18/3m</strain>
    </source>
</reference>
<keyword evidence="2" id="KW-1185">Reference proteome</keyword>
<evidence type="ECO:0000313" key="1">
    <source>
        <dbReference type="EMBL" id="UXN57624.1"/>
    </source>
</evidence>